<proteinExistence type="predicted"/>
<name>A0A8H3TQ61_9TREE</name>
<dbReference type="AlphaFoldDB" id="A0A8H3TQ61"/>
<evidence type="ECO:0000313" key="2">
    <source>
        <dbReference type="Proteomes" id="UP000620104"/>
    </source>
</evidence>
<protein>
    <submittedName>
        <fullName evidence="1">Uncharacterized protein</fullName>
    </submittedName>
</protein>
<comment type="caution">
    <text evidence="1">The sequence shown here is derived from an EMBL/GenBank/DDBJ whole genome shotgun (WGS) entry which is preliminary data.</text>
</comment>
<gene>
    <name evidence="1" type="ORF">NliqN6_1323</name>
</gene>
<keyword evidence="2" id="KW-1185">Reference proteome</keyword>
<dbReference type="Proteomes" id="UP000620104">
    <property type="component" value="Unassembled WGS sequence"/>
</dbReference>
<organism evidence="1 2">
    <name type="scientific">Naganishia liquefaciens</name>
    <dbReference type="NCBI Taxonomy" id="104408"/>
    <lineage>
        <taxon>Eukaryota</taxon>
        <taxon>Fungi</taxon>
        <taxon>Dikarya</taxon>
        <taxon>Basidiomycota</taxon>
        <taxon>Agaricomycotina</taxon>
        <taxon>Tremellomycetes</taxon>
        <taxon>Filobasidiales</taxon>
        <taxon>Filobasidiaceae</taxon>
        <taxon>Naganishia</taxon>
    </lineage>
</organism>
<sequence>MNHNCFPTILPDLPRGYQMDLSQPFRLVALPGADQPDIPICENCWYNAATTYDIADMSTLSAWMAVSDQDWEVLRGLGNAFPVANANNHVLFDFLYPLHVREKRAVSSISRFDRSRPVGARGLYKITNRVYYSIPGRLHPEGPVHLTEVAVKAYPGRVDACNRF</sequence>
<dbReference type="EMBL" id="BLZA01000009">
    <property type="protein sequence ID" value="GHJ84921.1"/>
    <property type="molecule type" value="Genomic_DNA"/>
</dbReference>
<reference evidence="1" key="1">
    <citation type="submission" date="2020-07" db="EMBL/GenBank/DDBJ databases">
        <title>Draft Genome Sequence of a Deep-Sea Yeast, Naganishia (Cryptococcus) liquefaciens strain N6.</title>
        <authorList>
            <person name="Han Y.W."/>
            <person name="Kajitani R."/>
            <person name="Morimoto H."/>
            <person name="Parhat M."/>
            <person name="Tsubouchi H."/>
            <person name="Bakenova O."/>
            <person name="Ogata M."/>
            <person name="Argunhan B."/>
            <person name="Aoki R."/>
            <person name="Kajiwara S."/>
            <person name="Itoh T."/>
            <person name="Iwasaki H."/>
        </authorList>
    </citation>
    <scope>NUCLEOTIDE SEQUENCE</scope>
    <source>
        <strain evidence="1">N6</strain>
    </source>
</reference>
<dbReference type="OrthoDB" id="2599375at2759"/>
<accession>A0A8H3TQ61</accession>
<evidence type="ECO:0000313" key="1">
    <source>
        <dbReference type="EMBL" id="GHJ84921.1"/>
    </source>
</evidence>